<sequence>MVEEMYLEDLKEHEGGRGSAANLDENDINLQNQNHSINNEDRKPTHDQLVRIDSECLSSIINVNPEQNNDGKKNKSAVVLNEFDFSSYNHYPAEDGGATVSYLNENGGGHNYGGGVSLTLGLHQQDEYYSLLDSDNQSQTNLPLRNLLGAQLLHDLAG</sequence>
<comment type="caution">
    <text evidence="2">The sequence shown here is derived from an EMBL/GenBank/DDBJ whole genome shotgun (WGS) entry which is preliminary data.</text>
</comment>
<protein>
    <submittedName>
        <fullName evidence="2">Uncharacterized protein</fullName>
    </submittedName>
</protein>
<name>A0AAV6XQA4_9LAMI</name>
<dbReference type="AlphaFoldDB" id="A0AAV6XQA4"/>
<evidence type="ECO:0000313" key="2">
    <source>
        <dbReference type="EMBL" id="KAG8382202.1"/>
    </source>
</evidence>
<organism evidence="2 3">
    <name type="scientific">Buddleja alternifolia</name>
    <dbReference type="NCBI Taxonomy" id="168488"/>
    <lineage>
        <taxon>Eukaryota</taxon>
        <taxon>Viridiplantae</taxon>
        <taxon>Streptophyta</taxon>
        <taxon>Embryophyta</taxon>
        <taxon>Tracheophyta</taxon>
        <taxon>Spermatophyta</taxon>
        <taxon>Magnoliopsida</taxon>
        <taxon>eudicotyledons</taxon>
        <taxon>Gunneridae</taxon>
        <taxon>Pentapetalae</taxon>
        <taxon>asterids</taxon>
        <taxon>lamiids</taxon>
        <taxon>Lamiales</taxon>
        <taxon>Scrophulariaceae</taxon>
        <taxon>Buddlejeae</taxon>
        <taxon>Buddleja</taxon>
    </lineage>
</organism>
<dbReference type="EMBL" id="WHWC01000005">
    <property type="protein sequence ID" value="KAG8382202.1"/>
    <property type="molecule type" value="Genomic_DNA"/>
</dbReference>
<evidence type="ECO:0000256" key="1">
    <source>
        <dbReference type="SAM" id="MobiDB-lite"/>
    </source>
</evidence>
<accession>A0AAV6XQA4</accession>
<gene>
    <name evidence="2" type="ORF">BUALT_Bualt05G0052200</name>
</gene>
<dbReference type="Proteomes" id="UP000826271">
    <property type="component" value="Unassembled WGS sequence"/>
</dbReference>
<feature type="region of interest" description="Disordered" evidence="1">
    <location>
        <begin position="1"/>
        <end position="23"/>
    </location>
</feature>
<evidence type="ECO:0000313" key="3">
    <source>
        <dbReference type="Proteomes" id="UP000826271"/>
    </source>
</evidence>
<keyword evidence="3" id="KW-1185">Reference proteome</keyword>
<proteinExistence type="predicted"/>
<reference evidence="2" key="1">
    <citation type="submission" date="2019-10" db="EMBL/GenBank/DDBJ databases">
        <authorList>
            <person name="Zhang R."/>
            <person name="Pan Y."/>
            <person name="Wang J."/>
            <person name="Ma R."/>
            <person name="Yu S."/>
        </authorList>
    </citation>
    <scope>NUCLEOTIDE SEQUENCE</scope>
    <source>
        <strain evidence="2">LA-IB0</strain>
        <tissue evidence="2">Leaf</tissue>
    </source>
</reference>